<evidence type="ECO:0000313" key="1">
    <source>
        <dbReference type="EMBL" id="ELR64477.1"/>
    </source>
</evidence>
<keyword evidence="2" id="KW-1185">Reference proteome</keyword>
<comment type="caution">
    <text evidence="1">The sequence shown here is derived from an EMBL/GenBank/DDBJ whole genome shotgun (WGS) entry which is preliminary data.</text>
</comment>
<gene>
    <name evidence="1" type="ORF">C942_02501</name>
</gene>
<dbReference type="EMBL" id="AMZO01000026">
    <property type="protein sequence ID" value="ELR64477.1"/>
    <property type="molecule type" value="Genomic_DNA"/>
</dbReference>
<dbReference type="PATRIC" id="fig|1056511.3.peg.3574"/>
<dbReference type="AlphaFoldDB" id="L8JAI9"/>
<dbReference type="Proteomes" id="UP000011134">
    <property type="component" value="Unassembled WGS sequence"/>
</dbReference>
<sequence length="43" mass="5123">MAMMSAMQCNPVFKSTYHRLRQKDGYHPQFDAERWRLMGCKTA</sequence>
<organism evidence="1 2">
    <name type="scientific">Photobacterium marinum</name>
    <dbReference type="NCBI Taxonomy" id="1056511"/>
    <lineage>
        <taxon>Bacteria</taxon>
        <taxon>Pseudomonadati</taxon>
        <taxon>Pseudomonadota</taxon>
        <taxon>Gammaproteobacteria</taxon>
        <taxon>Vibrionales</taxon>
        <taxon>Vibrionaceae</taxon>
        <taxon>Photobacterium</taxon>
    </lineage>
</organism>
<evidence type="ECO:0000313" key="2">
    <source>
        <dbReference type="Proteomes" id="UP000011134"/>
    </source>
</evidence>
<accession>L8JAI9</accession>
<name>L8JAI9_9GAMM</name>
<proteinExistence type="predicted"/>
<reference evidence="1 2" key="1">
    <citation type="submission" date="2012-12" db="EMBL/GenBank/DDBJ databases">
        <title>Genome Assembly of Photobacterium sp. AK15.</title>
        <authorList>
            <person name="Khatri I."/>
            <person name="Vaidya B."/>
            <person name="Srinivas T.N.R."/>
            <person name="Subramanian S."/>
            <person name="Pinnaka A."/>
        </authorList>
    </citation>
    <scope>NUCLEOTIDE SEQUENCE [LARGE SCALE GENOMIC DNA]</scope>
    <source>
        <strain evidence="1 2">AK15</strain>
    </source>
</reference>
<protein>
    <submittedName>
        <fullName evidence="1">Uncharacterized protein</fullName>
    </submittedName>
</protein>